<dbReference type="Proteomes" id="UP000000231">
    <property type="component" value="Chromosome"/>
</dbReference>
<dbReference type="Pfam" id="PF03583">
    <property type="entry name" value="LIP"/>
    <property type="match status" value="1"/>
</dbReference>
<dbReference type="AlphaFoldDB" id="A4SYT5"/>
<evidence type="ECO:0000313" key="2">
    <source>
        <dbReference type="EMBL" id="ABP34649.1"/>
    </source>
</evidence>
<gene>
    <name evidence="2" type="ordered locus">Pnuc_1435</name>
</gene>
<dbReference type="HOGENOM" id="CLU_029538_3_3_4"/>
<accession>A4SYT5</accession>
<dbReference type="RefSeq" id="WP_011903272.1">
    <property type="nucleotide sequence ID" value="NC_009379.1"/>
</dbReference>
<dbReference type="PANTHER" id="PTHR34853:SF1">
    <property type="entry name" value="LIPASE 5"/>
    <property type="match status" value="1"/>
</dbReference>
<name>A4SYT5_POLAQ</name>
<protein>
    <submittedName>
        <fullName evidence="2">Secretory lipase</fullName>
    </submittedName>
</protein>
<reference evidence="2 3" key="1">
    <citation type="journal article" date="2012" name="Stand. Genomic Sci.">
        <title>Complete genome sequence of Polynucleobacter necessarius subsp. asymbioticus type strain (QLW-P1DMWA-1(T)).</title>
        <authorList>
            <person name="Meincke L."/>
            <person name="Copeland A."/>
            <person name="Lapidus A."/>
            <person name="Lucas S."/>
            <person name="Berry K.W."/>
            <person name="Del Rio T.G."/>
            <person name="Hammon N."/>
            <person name="Dalin E."/>
            <person name="Tice H."/>
            <person name="Pitluck S."/>
            <person name="Richardson P."/>
            <person name="Bruce D."/>
            <person name="Goodwin L."/>
            <person name="Han C."/>
            <person name="Tapia R."/>
            <person name="Detter J.C."/>
            <person name="Schmutz J."/>
            <person name="Brettin T."/>
            <person name="Larimer F."/>
            <person name="Land M."/>
            <person name="Hauser L."/>
            <person name="Kyrpides N.C."/>
            <person name="Ivanova N."/>
            <person name="Goker M."/>
            <person name="Woyke T."/>
            <person name="Wu Q.L."/>
            <person name="Pockl M."/>
            <person name="Hahn M.W."/>
            <person name="Klenk H.P."/>
        </authorList>
    </citation>
    <scope>NUCLEOTIDE SEQUENCE [LARGE SCALE GENOMIC DNA]</scope>
    <source>
        <strain evidence="3">DSM 18221 / CIP 109841 / QLW-P1DMWA-1</strain>
    </source>
</reference>
<dbReference type="GeneID" id="31481825"/>
<evidence type="ECO:0000256" key="1">
    <source>
        <dbReference type="SAM" id="SignalP"/>
    </source>
</evidence>
<dbReference type="GO" id="GO:0004806">
    <property type="term" value="F:triacylglycerol lipase activity"/>
    <property type="evidence" value="ECO:0007669"/>
    <property type="project" value="InterPro"/>
</dbReference>
<dbReference type="Gene3D" id="3.40.50.1820">
    <property type="entry name" value="alpha/beta hydrolase"/>
    <property type="match status" value="2"/>
</dbReference>
<dbReference type="SUPFAM" id="SSF53474">
    <property type="entry name" value="alpha/beta-Hydrolases"/>
    <property type="match status" value="1"/>
</dbReference>
<dbReference type="KEGG" id="pnu:Pnuc_1435"/>
<dbReference type="GO" id="GO:0016042">
    <property type="term" value="P:lipid catabolic process"/>
    <property type="evidence" value="ECO:0007669"/>
    <property type="project" value="InterPro"/>
</dbReference>
<sequence length="433" mass="46362">MKRFGCALVQTLVCSLFISMSAMATPSIPPFYVASSQIRPEGKLGQVVKKEKIATEIAGAQAWRIAYISSDVNNLKTISTGLLIAPIGQAPKGGRPIVSWSHGTTGSAQNCGPSQQINPAVPLNEYYLMNGNSWEDYGVLSLAELIKEGYVVVATDYQGLGGGGKHQYAVGQTQGRDAINAIRAAGSVKEAGAGKKALLYGWSEGGYSVLSAGGSKEYLAQTGTAFDGIELVGVVALSPVNLSGVAQYAMMSSSDNVDQAMEKITAPLSQNIFLWGHLAGMMYGMQAAYPEKLQLTDWFTPEGAAVFDQLSNNKCFHVLSDALTYSYGDNYKSLVKSVPINTQAWIEVMITGGIPNNAPAVPVLVFRGTKDAVPKPMVDIYEAQMCKMGGNIQHIELDGATHFTSPLEAQQTFLPWINDRFANKPLANRCPQN</sequence>
<dbReference type="ESTHER" id="polsq-a4syt5">
    <property type="family name" value="Fungal-Bact_LIP"/>
</dbReference>
<dbReference type="InterPro" id="IPR005152">
    <property type="entry name" value="Lipase_secreted"/>
</dbReference>
<dbReference type="PANTHER" id="PTHR34853">
    <property type="match status" value="1"/>
</dbReference>
<dbReference type="InterPro" id="IPR029058">
    <property type="entry name" value="AB_hydrolase_fold"/>
</dbReference>
<keyword evidence="3" id="KW-1185">Reference proteome</keyword>
<dbReference type="eggNOG" id="COG1506">
    <property type="taxonomic scope" value="Bacteria"/>
</dbReference>
<evidence type="ECO:0000313" key="3">
    <source>
        <dbReference type="Proteomes" id="UP000000231"/>
    </source>
</evidence>
<feature type="signal peptide" evidence="1">
    <location>
        <begin position="1"/>
        <end position="24"/>
    </location>
</feature>
<dbReference type="PIRSF" id="PIRSF029171">
    <property type="entry name" value="Esterase_LipA"/>
    <property type="match status" value="1"/>
</dbReference>
<proteinExistence type="predicted"/>
<dbReference type="EMBL" id="CP000655">
    <property type="protein sequence ID" value="ABP34649.1"/>
    <property type="molecule type" value="Genomic_DNA"/>
</dbReference>
<feature type="chain" id="PRO_5002673742" evidence="1">
    <location>
        <begin position="25"/>
        <end position="433"/>
    </location>
</feature>
<keyword evidence="1" id="KW-0732">Signal</keyword>
<organism evidence="2 3">
    <name type="scientific">Polynucleobacter asymbioticus (strain DSM 18221 / CIP 109841 / QLW-P1DMWA-1)</name>
    <name type="common">Polynucleobacter necessarius subsp. asymbioticus</name>
    <dbReference type="NCBI Taxonomy" id="312153"/>
    <lineage>
        <taxon>Bacteria</taxon>
        <taxon>Pseudomonadati</taxon>
        <taxon>Pseudomonadota</taxon>
        <taxon>Betaproteobacteria</taxon>
        <taxon>Burkholderiales</taxon>
        <taxon>Burkholderiaceae</taxon>
        <taxon>Polynucleobacter</taxon>
    </lineage>
</organism>